<organism evidence="1 2">
    <name type="scientific">Pseudorhizobium banfieldiae</name>
    <dbReference type="NCBI Taxonomy" id="1125847"/>
    <lineage>
        <taxon>Bacteria</taxon>
        <taxon>Pseudomonadati</taxon>
        <taxon>Pseudomonadota</taxon>
        <taxon>Alphaproteobacteria</taxon>
        <taxon>Hyphomicrobiales</taxon>
        <taxon>Rhizobiaceae</taxon>
        <taxon>Rhizobium/Agrobacterium group</taxon>
        <taxon>Pseudorhizobium</taxon>
    </lineage>
</organism>
<evidence type="ECO:0000313" key="1">
    <source>
        <dbReference type="EMBL" id="CCF19097.1"/>
    </source>
</evidence>
<reference evidence="1 2" key="1">
    <citation type="journal article" date="2013" name="Genome Biol. Evol.">
        <title>Life in an arsenic-containing gold mine: genome and physiology of the autotrophic arsenite-oxidizing bacterium rhizobium sp. NT-26.</title>
        <authorList>
            <person name="Andres J."/>
            <person name="Arsene-Ploetze F."/>
            <person name="Barbe V."/>
            <person name="Brochier-Armanet C."/>
            <person name="Cleiss-Arnold J."/>
            <person name="Coppee J.Y."/>
            <person name="Dillies M.A."/>
            <person name="Geist"/>
            <person name="L"/>
            <person name="Joublin A."/>
            <person name="Koechler S."/>
            <person name="Lassalle F."/>
            <person name="Marchal M."/>
            <person name="Medigue C."/>
            <person name="Muller D."/>
            <person name="Nesme X."/>
            <person name="Plewniak F."/>
            <person name="Proux C."/>
            <person name="Ramirez-Bahena M.H."/>
            <person name="Schenowitz C."/>
            <person name="Sismeiro O."/>
            <person name="Vallenet D."/>
            <person name="Santini J.M."/>
            <person name="Bertin P.N."/>
        </authorList>
    </citation>
    <scope>NUCLEOTIDE SEQUENCE [LARGE SCALE GENOMIC DNA]</scope>
    <source>
        <strain evidence="1 2">NT-26</strain>
    </source>
</reference>
<gene>
    <name evidence="1" type="ORF">NT26_1373</name>
</gene>
<dbReference type="EMBL" id="FO082820">
    <property type="protein sequence ID" value="CCF19097.1"/>
    <property type="molecule type" value="Genomic_DNA"/>
</dbReference>
<accession>L0NFL4</accession>
<evidence type="ECO:0000313" key="2">
    <source>
        <dbReference type="Proteomes" id="UP000010792"/>
    </source>
</evidence>
<dbReference type="Proteomes" id="UP000010792">
    <property type="component" value="Chromosome"/>
</dbReference>
<protein>
    <recommendedName>
        <fullName evidence="3">HMG box domain-containing protein</fullName>
    </recommendedName>
</protein>
<dbReference type="STRING" id="1125847.NT26_1373"/>
<dbReference type="KEGG" id="rht:NT26_1373"/>
<keyword evidence="2" id="KW-1185">Reference proteome</keyword>
<dbReference type="RefSeq" id="WP_052637994.1">
    <property type="nucleotide sequence ID" value="NZ_FO082820.1"/>
</dbReference>
<evidence type="ECO:0008006" key="3">
    <source>
        <dbReference type="Google" id="ProtNLM"/>
    </source>
</evidence>
<sequence>MTPEQEEAAGFAIYKQFIRHSFGNLMPKGNDVSGKPIPETPEEACVRRWRRLPEKTREQFIAEGRAAIRAYEATQ</sequence>
<dbReference type="AlphaFoldDB" id="L0NFL4"/>
<name>L0NFL4_9HYPH</name>
<proteinExistence type="predicted"/>